<dbReference type="STRING" id="3469.A0A4Y7JYJ8"/>
<dbReference type="GO" id="GO:0006281">
    <property type="term" value="P:DNA repair"/>
    <property type="evidence" value="ECO:0007669"/>
    <property type="project" value="UniProtKB-KW"/>
</dbReference>
<dbReference type="Gramene" id="RZC65757">
    <property type="protein sequence ID" value="RZC65757"/>
    <property type="gene ID" value="C5167_009445"/>
</dbReference>
<dbReference type="EMBL" id="CM010720">
    <property type="protein sequence ID" value="RZC65757.1"/>
    <property type="molecule type" value="Genomic_DNA"/>
</dbReference>
<accession>A0A4Y7JYJ8</accession>
<reference evidence="4 5" key="1">
    <citation type="journal article" date="2018" name="Science">
        <title>The opium poppy genome and morphinan production.</title>
        <authorList>
            <person name="Guo L."/>
            <person name="Winzer T."/>
            <person name="Yang X."/>
            <person name="Li Y."/>
            <person name="Ning Z."/>
            <person name="He Z."/>
            <person name="Teodor R."/>
            <person name="Lu Y."/>
            <person name="Bowser T.A."/>
            <person name="Graham I.A."/>
            <person name="Ye K."/>
        </authorList>
    </citation>
    <scope>NUCLEOTIDE SEQUENCE [LARGE SCALE GENOMIC DNA]</scope>
    <source>
        <strain evidence="5">cv. HN1</strain>
        <tissue evidence="4">Leaves</tissue>
    </source>
</reference>
<dbReference type="Pfam" id="PF17942">
    <property type="entry name" value="Morc6_S5"/>
    <property type="match status" value="1"/>
</dbReference>
<evidence type="ECO:0000313" key="5">
    <source>
        <dbReference type="Proteomes" id="UP000316621"/>
    </source>
</evidence>
<proteinExistence type="predicted"/>
<protein>
    <recommendedName>
        <fullName evidence="3">Morc S5 domain-containing protein</fullName>
    </recommendedName>
</protein>
<keyword evidence="1" id="KW-0227">DNA damage</keyword>
<dbReference type="Proteomes" id="UP000316621">
    <property type="component" value="Chromosome 6"/>
</dbReference>
<dbReference type="InterPro" id="IPR041006">
    <property type="entry name" value="Morc_S5"/>
</dbReference>
<organism evidence="4 5">
    <name type="scientific">Papaver somniferum</name>
    <name type="common">Opium poppy</name>
    <dbReference type="NCBI Taxonomy" id="3469"/>
    <lineage>
        <taxon>Eukaryota</taxon>
        <taxon>Viridiplantae</taxon>
        <taxon>Streptophyta</taxon>
        <taxon>Embryophyta</taxon>
        <taxon>Tracheophyta</taxon>
        <taxon>Spermatophyta</taxon>
        <taxon>Magnoliopsida</taxon>
        <taxon>Ranunculales</taxon>
        <taxon>Papaveraceae</taxon>
        <taxon>Papaveroideae</taxon>
        <taxon>Papaver</taxon>
    </lineage>
</organism>
<evidence type="ECO:0000256" key="1">
    <source>
        <dbReference type="ARBA" id="ARBA00022763"/>
    </source>
</evidence>
<sequence length="324" mass="37319">MVEFIFNKPAGKFIKLLRSSEEHFSTNLSMLLKWSPYKMETELMKQFDSIGNHGTKFIIYNLLETDDGEKELDFESDTKDIQLPRAAGSPKVSEIGNLETIGQEYISNQLLYSLREYLSILYLRPHPVFRIILRGEVVKHHNIADDIKFHEFIRYKPRIGPDSEVVEAPHVNKHGFNVYHKNRLIKPFWRLELRLKQMTLEYWDLYCGIILSQQLNKKLLEEIHDKKSSEMSRITEVDSPKVDSEGGLLQCHAISLCTFSGKGETNCIATNQLTTRQRISPKRKQHDHIIELEISKRQVSSAGNSTDNSVYLDKQLAGGAQNGL</sequence>
<dbReference type="PANTHER" id="PTHR23336:SF44">
    <property type="entry name" value="PROTEIN MICRORCHIDIA 6"/>
    <property type="match status" value="1"/>
</dbReference>
<name>A0A4Y7JYJ8_PAPSO</name>
<dbReference type="InterPro" id="IPR045261">
    <property type="entry name" value="MORC_ATPase"/>
</dbReference>
<evidence type="ECO:0000256" key="2">
    <source>
        <dbReference type="ARBA" id="ARBA00023204"/>
    </source>
</evidence>
<dbReference type="GO" id="GO:0005634">
    <property type="term" value="C:nucleus"/>
    <property type="evidence" value="ECO:0007669"/>
    <property type="project" value="TreeGrafter"/>
</dbReference>
<dbReference type="AlphaFoldDB" id="A0A4Y7JYJ8"/>
<gene>
    <name evidence="4" type="ORF">C5167_009445</name>
</gene>
<dbReference type="PANTHER" id="PTHR23336">
    <property type="entry name" value="ZINC FINGER CW-TYPE COILED-COIL DOMAIN PROTEIN 3"/>
    <property type="match status" value="1"/>
</dbReference>
<dbReference type="GO" id="GO:0016887">
    <property type="term" value="F:ATP hydrolysis activity"/>
    <property type="evidence" value="ECO:0007669"/>
    <property type="project" value="InterPro"/>
</dbReference>
<evidence type="ECO:0000259" key="3">
    <source>
        <dbReference type="Pfam" id="PF17942"/>
    </source>
</evidence>
<evidence type="ECO:0000313" key="4">
    <source>
        <dbReference type="EMBL" id="RZC65757.1"/>
    </source>
</evidence>
<keyword evidence="5" id="KW-1185">Reference proteome</keyword>
<feature type="domain" description="Morc S5" evidence="3">
    <location>
        <begin position="112"/>
        <end position="196"/>
    </location>
</feature>
<keyword evidence="2" id="KW-0234">DNA repair</keyword>